<dbReference type="Pfam" id="PF16976">
    <property type="entry name" value="RcpC"/>
    <property type="match status" value="1"/>
</dbReference>
<dbReference type="STRING" id="686624.SAMN04488242_1473"/>
<dbReference type="OrthoDB" id="5182178at2"/>
<proteinExistence type="predicted"/>
<evidence type="ECO:0000259" key="1">
    <source>
        <dbReference type="Pfam" id="PF16976"/>
    </source>
</evidence>
<dbReference type="InterPro" id="IPR017592">
    <property type="entry name" value="Pilus_assmbl_Flp-typ_CpaB"/>
</dbReference>
<feature type="domain" description="Flp pilus assembly protein RcpC/CpaB" evidence="1">
    <location>
        <begin position="114"/>
        <end position="222"/>
    </location>
</feature>
<dbReference type="RefSeq" id="WP_093250476.1">
    <property type="nucleotide sequence ID" value="NZ_FNGP01000002.1"/>
</dbReference>
<evidence type="ECO:0000313" key="3">
    <source>
        <dbReference type="Proteomes" id="UP000199475"/>
    </source>
</evidence>
<reference evidence="2 3" key="1">
    <citation type="submission" date="2016-10" db="EMBL/GenBank/DDBJ databases">
        <authorList>
            <person name="de Groot N.N."/>
        </authorList>
    </citation>
    <scope>NUCLEOTIDE SEQUENCE [LARGE SCALE GENOMIC DNA]</scope>
    <source>
        <strain evidence="2 3">CGMCC 1.9159</strain>
    </source>
</reference>
<name>A0A1G9JUA1_9ACTN</name>
<keyword evidence="3" id="KW-1185">Reference proteome</keyword>
<organism evidence="2 3">
    <name type="scientific">Tessaracoccus oleiagri</name>
    <dbReference type="NCBI Taxonomy" id="686624"/>
    <lineage>
        <taxon>Bacteria</taxon>
        <taxon>Bacillati</taxon>
        <taxon>Actinomycetota</taxon>
        <taxon>Actinomycetes</taxon>
        <taxon>Propionibacteriales</taxon>
        <taxon>Propionibacteriaceae</taxon>
        <taxon>Tessaracoccus</taxon>
    </lineage>
</organism>
<evidence type="ECO:0000313" key="2">
    <source>
        <dbReference type="EMBL" id="SDL41061.1"/>
    </source>
</evidence>
<gene>
    <name evidence="2" type="ORF">SAMN04488242_1473</name>
</gene>
<dbReference type="EMBL" id="FNGP01000002">
    <property type="protein sequence ID" value="SDL41061.1"/>
    <property type="molecule type" value="Genomic_DNA"/>
</dbReference>
<dbReference type="InterPro" id="IPR031571">
    <property type="entry name" value="RcpC_dom"/>
</dbReference>
<dbReference type="AlphaFoldDB" id="A0A1G9JUA1"/>
<sequence length="243" mass="25292">MRTTRIAAAVVAALLATAGVVMVMMYVQGADERAAAELEPTAVLIVTDEIAEGSEAVVGTNVELQELPSRAVASGALNDLGSLNGKVATSTLFPGEQVFAERFAPPEVLTNDAVLIPKEMVQVTVSLTPDRVIGGKLKAGDTVGLVMSGEATSEEDEGQAVSFTQTILHGVLVARVQAVAPPEGEASDQPPTDAHFITFAVTAADAERIVFAAEHARIWLTLEREESDISGTGLVTLENVVAS</sequence>
<accession>A0A1G9JUA1</accession>
<protein>
    <submittedName>
        <fullName evidence="2">Pilus assembly protein CpaB</fullName>
    </submittedName>
</protein>
<dbReference type="Proteomes" id="UP000199475">
    <property type="component" value="Unassembled WGS sequence"/>
</dbReference>
<dbReference type="NCBIfam" id="TIGR03177">
    <property type="entry name" value="pilus_cpaB"/>
    <property type="match status" value="1"/>
</dbReference>